<evidence type="ECO:0000256" key="3">
    <source>
        <dbReference type="ARBA" id="ARBA00023212"/>
    </source>
</evidence>
<feature type="compositionally biased region" description="Low complexity" evidence="5">
    <location>
        <begin position="2134"/>
        <end position="2162"/>
    </location>
</feature>
<dbReference type="Proteomes" id="UP000242180">
    <property type="component" value="Unassembled WGS sequence"/>
</dbReference>
<dbReference type="PROSITE" id="PS51460">
    <property type="entry name" value="GAR"/>
    <property type="match status" value="1"/>
</dbReference>
<evidence type="ECO:0000313" key="8">
    <source>
        <dbReference type="Proteomes" id="UP000242180"/>
    </source>
</evidence>
<name>A0A1X2HMC9_SYNRA</name>
<dbReference type="GO" id="GO:0008017">
    <property type="term" value="F:microtubule binding"/>
    <property type="evidence" value="ECO:0007669"/>
    <property type="project" value="InterPro"/>
</dbReference>
<dbReference type="STRING" id="13706.A0A1X2HMC9"/>
<feature type="region of interest" description="Disordered" evidence="5">
    <location>
        <begin position="2278"/>
        <end position="2347"/>
    </location>
</feature>
<evidence type="ECO:0000256" key="5">
    <source>
        <dbReference type="SAM" id="MobiDB-lite"/>
    </source>
</evidence>
<sequence length="2347" mass="264177">MDSSTKLSDKVERQVLNILQKYVARDWLDDSCLQHWRDGKALLCLADLFESVSDLESLLLQGTDENRLKIALPILRDRAGLDPNFDDTDQLYAFLDTLADSETIITGRLHTTNIQARLTRTVRTRTGTGTETGTDDNIVLSTLQQLRQQLTVLATACSLAKDEDDEEEAEASLIDEVGQFERDLEYARTLVADFETDDPATARAVEAAKAALDQQIEDHLDAIHADLKFRRSARPIRHALESIQTKMLQTPTTEQDILDLEHDVACTGADIQQLPATSLKAHVDALVAKHRIIASWVDEVRVWFVEAERIRHWIKDRITKLESMPLEDPFALDITSTTADSLACHSQVQEDIQTSLDEFDKQDISRLRQHVKDLTGQDREADLSPADTTTIEITFTALATLDRLKHLLRKRTYDWQMLYLRLDWENAYADARSWVTATAATIEQFIHDGRWNRGRTEQADNDVIQTLLALEQQAAMFDQGQFTSTINAYQGMDDTSTTELPAHLETRQVELEEAFEALTHRLSFARHIVEQRLSVSAFFRKADALDHDARQLLDTIEAASHECDPALERDLEDRADIFQEEAVQLVTTDVSHIRYPDHPDNAETNEIIASAIASRSHALVSLGEAIEDRLKSYRQVLIYLSRANGLLAETNRLDKSIKPLLLAAQEPISCDTQEAVDRACNQCKDAQSTLDHMQDDACHLRSDVHQLLDDTASLAASLPIAAVQDNLADIEAKLAQLQSLLSERYSELEAAQTNLDWQAQQARACAWTEETIQLALDLAQQSVSQPEEHEHCLDEVTALVQRAHEARLVKMTSEVYDRLSTPPAAVVQKQMQLQEKCKLAQDSANDALCTVQQQIACETFMHAAQDLRGQMVHLNEELQAALSDLPNPQTFDLSTLTQDLKRSRLLADQVPTLTSSNISTRLGVDLNGRPRVITEQGELEDQMEEIHQLHQVYQAARASYDQVHDLTQRIDSLASHVAEVTAAVLADQRSPTVVLSSAEYSSLRARTDSEHRTKYNECANTLSSLQQAVQDLCLDSHVTADPAETALAQLQMRLDTLDQALDAHRQALDFHAARLAWEAQVQRTEDHVATLSARLHHGRRSVDMKRASSRHSVDMKRSSSQLDWTGLATSLEATRQAFGKVKAWDIPDIQQKQDALEQTASKLQQQVQQREADMAALAALLAFEETAAKFLLQHDALTHELEQFIEQARNHEQEVKTNFQALSERVEQYTQKANFFLQDTQFEKSDRHALLKTAVSMLLAHIDFARQVLQQQDALKDCLQEADAAEAEADRAKEILFRSQEASCEAYDTFVAAFTQKSAKIPLPVRRDNRGDVQHNQVVREMLQTRQDRLNELRQSLTAILEAHSRQQALLQAYVTEAERLENWVDARQRELDGIAEADGLEGLRDAAAALDATQSAIHMYSSARKSLDETYEACQQDSLKERHACCVQRWEALQLRVAQTQATVHTHLQDAERKRLMDSFKDACASIRTSVDAAPSDVTDDVLDGWRRELAKVMQTHESVADPGEVASVEKSIEAAEQRMVEYQLQLEYEDLTDGLEEFVRIEGVCPMRVDGVSEAGDREAYHACQAAHQDLARRVQAKTEAYSDQQAAFAMMPDHAKPHKRQAALRAAWDALEARVSHAGHIANVAAQWQNLHQQLRTLSTKASQDADLDALTAEADACYSLAQALKEEEGYGWFEAHYDRVLSELKEVAEERARQAKQARADRIKRRAAEEIQAIQTRIELSLDEAWELTKQKHPASRALCDQLKDALEDGTHAYEAVQELEGWLAKEAQWQTWRGRARGHAATTRRIMTWMEGCKRQLETDHYEDPVHDVEAIQERIRAFEKTTLADYRKLTETIYYSEADAMLGVRARATSIDAAWQELKQSAMDAEEQAHAAARALQAVRRIREIMAMLGDYRDKLDRIRVPEGDLSQRLRQGEAEHLGKLMDQLEAEATARMEQEAKDLTDTDSREVEHAMANLKQAMNDKRASIGHALAVGRCLVATDDTNVLIHALGEAVDKATPASEEQQKSKLLRPMTSRADLKAKLIELDVRYKYYEKEITDKLAAVAESLKMVQGPDQDAVRELHDQLKVQWQNLDARVQTREAELSKAMGEGGVRVRKSSMPTRKAQTKSSLPVPTSTLSTALPRPSLSNRNSTSRLRQPTPLKKSAAAPPNAYVADPHNDLDMEIGRIVNETPYKVKVKMVPGEVGRYWFGGDDHPKLAYCRVLKSKMVMVRVGGGWTELSQFLRDHALLEGGDLLPKPAKYDLQDGFIEHSGRSRRLESSHSTPHKGGYMEGDKFITVDEHGNQREVKMTRAQHPSTSLHAATNSTTARRRRAERKQQASS</sequence>
<reference evidence="7 8" key="1">
    <citation type="submission" date="2016-07" db="EMBL/GenBank/DDBJ databases">
        <title>Pervasive Adenine N6-methylation of Active Genes in Fungi.</title>
        <authorList>
            <consortium name="DOE Joint Genome Institute"/>
            <person name="Mondo S.J."/>
            <person name="Dannebaum R.O."/>
            <person name="Kuo R.C."/>
            <person name="Labutti K."/>
            <person name="Haridas S."/>
            <person name="Kuo A."/>
            <person name="Salamov A."/>
            <person name="Ahrendt S.R."/>
            <person name="Lipzen A."/>
            <person name="Sullivan W."/>
            <person name="Andreopoulos W.B."/>
            <person name="Clum A."/>
            <person name="Lindquist E."/>
            <person name="Daum C."/>
            <person name="Ramamoorthy G.K."/>
            <person name="Gryganskyi A."/>
            <person name="Culley D."/>
            <person name="Magnuson J.K."/>
            <person name="James T.Y."/>
            <person name="O'Malley M.A."/>
            <person name="Stajich J.E."/>
            <person name="Spatafora J.W."/>
            <person name="Visel A."/>
            <person name="Grigoriev I.V."/>
        </authorList>
    </citation>
    <scope>NUCLEOTIDE SEQUENCE [LARGE SCALE GENOMIC DNA]</scope>
    <source>
        <strain evidence="7 8">NRRL 2496</strain>
    </source>
</reference>
<dbReference type="SMART" id="SM00243">
    <property type="entry name" value="GAS2"/>
    <property type="match status" value="1"/>
</dbReference>
<dbReference type="EMBL" id="MCGN01000002">
    <property type="protein sequence ID" value="ORZ00511.1"/>
    <property type="molecule type" value="Genomic_DNA"/>
</dbReference>
<keyword evidence="4" id="KW-0175">Coiled coil</keyword>
<gene>
    <name evidence="7" type="ORF">BCR43DRAFT_485345</name>
</gene>
<comment type="subcellular location">
    <subcellularLocation>
        <location evidence="1">Cytoplasm</location>
        <location evidence="1">Cytoskeleton</location>
    </subcellularLocation>
</comment>
<feature type="coiled-coil region" evidence="4">
    <location>
        <begin position="1146"/>
        <end position="1232"/>
    </location>
</feature>
<keyword evidence="3" id="KW-0206">Cytoskeleton</keyword>
<evidence type="ECO:0000259" key="6">
    <source>
        <dbReference type="PROSITE" id="PS51460"/>
    </source>
</evidence>
<dbReference type="SUPFAM" id="SSF143575">
    <property type="entry name" value="GAS2 domain-like"/>
    <property type="match status" value="1"/>
</dbReference>
<dbReference type="Pfam" id="PF02187">
    <property type="entry name" value="GAS2"/>
    <property type="match status" value="1"/>
</dbReference>
<evidence type="ECO:0000256" key="2">
    <source>
        <dbReference type="ARBA" id="ARBA00022490"/>
    </source>
</evidence>
<dbReference type="Gene3D" id="3.30.920.20">
    <property type="entry name" value="Gas2-like domain"/>
    <property type="match status" value="1"/>
</dbReference>
<feature type="coiled-coil region" evidence="4">
    <location>
        <begin position="1268"/>
        <end position="1302"/>
    </location>
</feature>
<evidence type="ECO:0000256" key="4">
    <source>
        <dbReference type="SAM" id="Coils"/>
    </source>
</evidence>
<dbReference type="OrthoDB" id="2359410at2759"/>
<organism evidence="7 8">
    <name type="scientific">Syncephalastrum racemosum</name>
    <name type="common">Filamentous fungus</name>
    <dbReference type="NCBI Taxonomy" id="13706"/>
    <lineage>
        <taxon>Eukaryota</taxon>
        <taxon>Fungi</taxon>
        <taxon>Fungi incertae sedis</taxon>
        <taxon>Mucoromycota</taxon>
        <taxon>Mucoromycotina</taxon>
        <taxon>Mucoromycetes</taxon>
        <taxon>Mucorales</taxon>
        <taxon>Syncephalastraceae</taxon>
        <taxon>Syncephalastrum</taxon>
    </lineage>
</organism>
<protein>
    <recommendedName>
        <fullName evidence="6">GAR domain-containing protein</fullName>
    </recommendedName>
</protein>
<evidence type="ECO:0000313" key="7">
    <source>
        <dbReference type="EMBL" id="ORZ00511.1"/>
    </source>
</evidence>
<feature type="domain" description="GAR" evidence="6">
    <location>
        <begin position="2181"/>
        <end position="2256"/>
    </location>
</feature>
<accession>A0A1X2HMC9</accession>
<dbReference type="InterPro" id="IPR036534">
    <property type="entry name" value="GAR_dom_sf"/>
</dbReference>
<evidence type="ECO:0000256" key="1">
    <source>
        <dbReference type="ARBA" id="ARBA00004245"/>
    </source>
</evidence>
<feature type="region of interest" description="Disordered" evidence="5">
    <location>
        <begin position="2109"/>
        <end position="2183"/>
    </location>
</feature>
<feature type="coiled-coil region" evidence="4">
    <location>
        <begin position="1671"/>
        <end position="1725"/>
    </location>
</feature>
<dbReference type="GO" id="GO:0005856">
    <property type="term" value="C:cytoskeleton"/>
    <property type="evidence" value="ECO:0007669"/>
    <property type="project" value="UniProtKB-SubCell"/>
</dbReference>
<proteinExistence type="predicted"/>
<dbReference type="SUPFAM" id="SSF46966">
    <property type="entry name" value="Spectrin repeat"/>
    <property type="match status" value="2"/>
</dbReference>
<dbReference type="InterPro" id="IPR003108">
    <property type="entry name" value="GAR_dom"/>
</dbReference>
<comment type="caution">
    <text evidence="7">The sequence shown here is derived from an EMBL/GenBank/DDBJ whole genome shotgun (WGS) entry which is preliminary data.</text>
</comment>
<dbReference type="Gene3D" id="1.20.58.60">
    <property type="match status" value="1"/>
</dbReference>
<dbReference type="InParanoid" id="A0A1X2HMC9"/>
<feature type="compositionally biased region" description="Basic and acidic residues" evidence="5">
    <location>
        <begin position="2297"/>
        <end position="2315"/>
    </location>
</feature>
<keyword evidence="8" id="KW-1185">Reference proteome</keyword>
<keyword evidence="2" id="KW-0963">Cytoplasm</keyword>